<dbReference type="Pfam" id="PF13277">
    <property type="entry name" value="YmdB"/>
    <property type="match status" value="1"/>
</dbReference>
<reference evidence="2" key="1">
    <citation type="submission" date="2018-06" db="EMBL/GenBank/DDBJ databases">
        <authorList>
            <consortium name="Pathogen Informatics"/>
        </authorList>
    </citation>
    <scope>NUCLEOTIDE SEQUENCE [LARGE SCALE GENOMIC DNA]</scope>
    <source>
        <strain evidence="2">NCTC10115</strain>
    </source>
</reference>
<protein>
    <submittedName>
        <fullName evidence="1">Metallophosphoesterase YmdB</fullName>
    </submittedName>
</protein>
<dbReference type="GO" id="GO:0004113">
    <property type="term" value="F:2',3'-cyclic-nucleotide 3'-phosphodiesterase activity"/>
    <property type="evidence" value="ECO:0007669"/>
    <property type="project" value="TreeGrafter"/>
</dbReference>
<dbReference type="Gene3D" id="3.60.21.10">
    <property type="match status" value="1"/>
</dbReference>
<dbReference type="AlphaFoldDB" id="A0A3B0PD68"/>
<evidence type="ECO:0000313" key="1">
    <source>
        <dbReference type="EMBL" id="SYV94529.1"/>
    </source>
</evidence>
<proteinExistence type="predicted"/>
<sequence>MNILFLGDIFGNNGRKIIKKHLKNLIKQHHVDLVIANAENCTHGKGLNQEHYDELMSYGIDFFTMGNHTW</sequence>
<dbReference type="Proteomes" id="UP000260136">
    <property type="component" value="Chromosome"/>
</dbReference>
<dbReference type="EMBL" id="LS991952">
    <property type="protein sequence ID" value="SYV94529.1"/>
    <property type="molecule type" value="Genomic_DNA"/>
</dbReference>
<feature type="non-terminal residue" evidence="1">
    <location>
        <position position="70"/>
    </location>
</feature>
<name>A0A3B0PD68_MYCGL</name>
<dbReference type="InterPro" id="IPR005235">
    <property type="entry name" value="YmdB-like"/>
</dbReference>
<accession>A0A3B0PD68</accession>
<gene>
    <name evidence="1" type="primary">ymdB</name>
    <name evidence="1" type="ORF">NCTC10115_00854</name>
</gene>
<dbReference type="PANTHER" id="PTHR36303">
    <property type="entry name" value="2',3'-CYCLIC-NUCLEOTIDE 2'-PHOSPHODIESTERASE"/>
    <property type="match status" value="1"/>
</dbReference>
<dbReference type="InterPro" id="IPR029052">
    <property type="entry name" value="Metallo-depent_PP-like"/>
</dbReference>
<organism evidence="1 2">
    <name type="scientific">Mycoplasmoides gallisepticum</name>
    <name type="common">Mycoplasma gallisepticum</name>
    <dbReference type="NCBI Taxonomy" id="2096"/>
    <lineage>
        <taxon>Bacteria</taxon>
        <taxon>Bacillati</taxon>
        <taxon>Mycoplasmatota</taxon>
        <taxon>Mycoplasmoidales</taxon>
        <taxon>Mycoplasmoidaceae</taxon>
        <taxon>Mycoplasmoides</taxon>
    </lineage>
</organism>
<dbReference type="PANTHER" id="PTHR36303:SF1">
    <property type="entry name" value="2',3'-CYCLIC-NUCLEOTIDE 2'-PHOSPHODIESTERASE"/>
    <property type="match status" value="1"/>
</dbReference>
<dbReference type="SUPFAM" id="SSF56300">
    <property type="entry name" value="Metallo-dependent phosphatases"/>
    <property type="match status" value="1"/>
</dbReference>
<evidence type="ECO:0000313" key="2">
    <source>
        <dbReference type="Proteomes" id="UP000260136"/>
    </source>
</evidence>